<gene>
    <name evidence="9" type="ORF">QUG02_12945</name>
</gene>
<feature type="transmembrane region" description="Helical" evidence="7">
    <location>
        <begin position="146"/>
        <end position="171"/>
    </location>
</feature>
<evidence type="ECO:0000256" key="4">
    <source>
        <dbReference type="ARBA" id="ARBA00022692"/>
    </source>
</evidence>
<feature type="transmembrane region" description="Helical" evidence="7">
    <location>
        <begin position="25"/>
        <end position="48"/>
    </location>
</feature>
<evidence type="ECO:0000256" key="7">
    <source>
        <dbReference type="SAM" id="Phobius"/>
    </source>
</evidence>
<protein>
    <submittedName>
        <fullName evidence="9">MFS transporter</fullName>
    </submittedName>
</protein>
<evidence type="ECO:0000256" key="3">
    <source>
        <dbReference type="ARBA" id="ARBA00022475"/>
    </source>
</evidence>
<feature type="transmembrane region" description="Helical" evidence="7">
    <location>
        <begin position="354"/>
        <end position="376"/>
    </location>
</feature>
<accession>A0ABT7R7U5</accession>
<evidence type="ECO:0000313" key="10">
    <source>
        <dbReference type="Proteomes" id="UP001224139"/>
    </source>
</evidence>
<dbReference type="PROSITE" id="PS50850">
    <property type="entry name" value="MFS"/>
    <property type="match status" value="1"/>
</dbReference>
<evidence type="ECO:0000313" key="9">
    <source>
        <dbReference type="EMBL" id="MDM5439010.1"/>
    </source>
</evidence>
<feature type="transmembrane region" description="Helical" evidence="7">
    <location>
        <begin position="100"/>
        <end position="125"/>
    </location>
</feature>
<feature type="transmembrane region" description="Helical" evidence="7">
    <location>
        <begin position="266"/>
        <end position="287"/>
    </location>
</feature>
<feature type="transmembrane region" description="Helical" evidence="7">
    <location>
        <begin position="388"/>
        <end position="406"/>
    </location>
</feature>
<comment type="subcellular location">
    <subcellularLocation>
        <location evidence="1">Cell membrane</location>
        <topology evidence="1">Multi-pass membrane protein</topology>
    </subcellularLocation>
</comment>
<dbReference type="SUPFAM" id="SSF103473">
    <property type="entry name" value="MFS general substrate transporter"/>
    <property type="match status" value="1"/>
</dbReference>
<keyword evidence="2" id="KW-0813">Transport</keyword>
<proteinExistence type="predicted"/>
<keyword evidence="4 7" id="KW-0812">Transmembrane</keyword>
<name>A0ABT7R7U5_9BACI</name>
<keyword evidence="3" id="KW-1003">Cell membrane</keyword>
<keyword evidence="10" id="KW-1185">Reference proteome</keyword>
<sequence length="427" mass="46602">MSTTVETKQNHGVSQVLKNRFVQGILASALFLQIGIWVRNFAVLLYVMEMTKGDAFAISMISVAEFAPIFIFSFIGGTFADRWKPKKTMIWCETLSSISVFAVLITLMFGTWKIVFFVTLISAILSQFSQPSGMKLFKQHLSTEQIQLAMSIYQTIFAIFMVLGPILGTFIFHSFGIYISIIITGIAFLLAAVVLLFLPKDLENDNEKKEITLLQEMLDGIQYVKKKKALTLLGLCFMAAGLGIGLIQPLGIFIVTEQLGLSKESLQWLLTVNGAGMIVGGALAMIFAKNVAPQKMLIVGMLGQAIGIGIIGYSTDLWVTLTAQLFSGLALPCIQIGINTLIIQNSDTDFIGRVNGILSPLFTGSMVVTMSIAGSLKEMFSLSMMYEGTALLFIIGLLFILPIYNLKPVIAIESEMSGKGSAVQNES</sequence>
<evidence type="ECO:0000256" key="2">
    <source>
        <dbReference type="ARBA" id="ARBA00022448"/>
    </source>
</evidence>
<feature type="transmembrane region" description="Helical" evidence="7">
    <location>
        <begin position="296"/>
        <end position="315"/>
    </location>
</feature>
<dbReference type="RefSeq" id="WP_289359309.1">
    <property type="nucleotide sequence ID" value="NZ_JAUCFG010000002.1"/>
</dbReference>
<dbReference type="CDD" id="cd06173">
    <property type="entry name" value="MFS_MefA_like"/>
    <property type="match status" value="1"/>
</dbReference>
<feature type="transmembrane region" description="Helical" evidence="7">
    <location>
        <begin position="55"/>
        <end position="80"/>
    </location>
</feature>
<dbReference type="Gene3D" id="1.20.1250.20">
    <property type="entry name" value="MFS general substrate transporter like domains"/>
    <property type="match status" value="2"/>
</dbReference>
<dbReference type="InterPro" id="IPR020846">
    <property type="entry name" value="MFS_dom"/>
</dbReference>
<feature type="transmembrane region" description="Helical" evidence="7">
    <location>
        <begin position="177"/>
        <end position="198"/>
    </location>
</feature>
<dbReference type="InterPro" id="IPR036259">
    <property type="entry name" value="MFS_trans_sf"/>
</dbReference>
<dbReference type="Pfam" id="PF07690">
    <property type="entry name" value="MFS_1"/>
    <property type="match status" value="1"/>
</dbReference>
<dbReference type="InterPro" id="IPR011701">
    <property type="entry name" value="MFS"/>
</dbReference>
<keyword evidence="6 7" id="KW-0472">Membrane</keyword>
<evidence type="ECO:0000256" key="5">
    <source>
        <dbReference type="ARBA" id="ARBA00022989"/>
    </source>
</evidence>
<organism evidence="9 10">
    <name type="scientific">Bacillus hominis</name>
    <dbReference type="NCBI Taxonomy" id="2817478"/>
    <lineage>
        <taxon>Bacteria</taxon>
        <taxon>Bacillati</taxon>
        <taxon>Bacillota</taxon>
        <taxon>Bacilli</taxon>
        <taxon>Bacillales</taxon>
        <taxon>Bacillaceae</taxon>
        <taxon>Bacillus</taxon>
        <taxon>Bacillus cereus group</taxon>
    </lineage>
</organism>
<comment type="caution">
    <text evidence="9">The sequence shown here is derived from an EMBL/GenBank/DDBJ whole genome shotgun (WGS) entry which is preliminary data.</text>
</comment>
<evidence type="ECO:0000256" key="1">
    <source>
        <dbReference type="ARBA" id="ARBA00004651"/>
    </source>
</evidence>
<dbReference type="PANTHER" id="PTHR43266:SF8">
    <property type="entry name" value="MACROLIDE-EFFLUX PROTEIN"/>
    <property type="match status" value="1"/>
</dbReference>
<feature type="transmembrane region" description="Helical" evidence="7">
    <location>
        <begin position="230"/>
        <end position="254"/>
    </location>
</feature>
<keyword evidence="5 7" id="KW-1133">Transmembrane helix</keyword>
<feature type="transmembrane region" description="Helical" evidence="7">
    <location>
        <begin position="321"/>
        <end position="342"/>
    </location>
</feature>
<feature type="domain" description="Major facilitator superfamily (MFS) profile" evidence="8">
    <location>
        <begin position="21"/>
        <end position="408"/>
    </location>
</feature>
<dbReference type="Proteomes" id="UP001224139">
    <property type="component" value="Unassembled WGS sequence"/>
</dbReference>
<evidence type="ECO:0000256" key="6">
    <source>
        <dbReference type="ARBA" id="ARBA00023136"/>
    </source>
</evidence>
<dbReference type="PANTHER" id="PTHR43266">
    <property type="entry name" value="MACROLIDE-EFFLUX PROTEIN"/>
    <property type="match status" value="1"/>
</dbReference>
<dbReference type="EMBL" id="JAUCFG010000002">
    <property type="protein sequence ID" value="MDM5439010.1"/>
    <property type="molecule type" value="Genomic_DNA"/>
</dbReference>
<reference evidence="9 10" key="1">
    <citation type="submission" date="2023-06" db="EMBL/GenBank/DDBJ databases">
        <title>Comparative genomics of Bacillaceae isolates and their secondary metabolite potential.</title>
        <authorList>
            <person name="Song L."/>
            <person name="Nielsen L.J."/>
            <person name="Mohite O."/>
            <person name="Xu X."/>
            <person name="Weber T."/>
            <person name="Kovacs A.T."/>
        </authorList>
    </citation>
    <scope>NUCLEOTIDE SEQUENCE [LARGE SCALE GENOMIC DNA]</scope>
    <source>
        <strain evidence="9 10">DX2.1</strain>
    </source>
</reference>
<evidence type="ECO:0000259" key="8">
    <source>
        <dbReference type="PROSITE" id="PS50850"/>
    </source>
</evidence>